<dbReference type="Proteomes" id="UP000006666">
    <property type="component" value="Chromosome"/>
</dbReference>
<sequence>MGGWCRQQAQPSTYRGTVQDETQEFPDQNSPTPDPTPVHRAPRVLPFVLIGTVLGVALAGLVTVMGPSSPMYSPGRSFAFLAVMFGIAGLLLGGVVFAIVDAIALKRSERRGS</sequence>
<dbReference type="KEGG" id="kse:Ksed_06040"/>
<feature type="compositionally biased region" description="Polar residues" evidence="1">
    <location>
        <begin position="7"/>
        <end position="31"/>
    </location>
</feature>
<evidence type="ECO:0000256" key="1">
    <source>
        <dbReference type="SAM" id="MobiDB-lite"/>
    </source>
</evidence>
<dbReference type="HOGENOM" id="CLU_2130209_0_0_11"/>
<keyword evidence="2" id="KW-1133">Transmembrane helix</keyword>
<evidence type="ECO:0000313" key="4">
    <source>
        <dbReference type="Proteomes" id="UP000006666"/>
    </source>
</evidence>
<feature type="transmembrane region" description="Helical" evidence="2">
    <location>
        <begin position="44"/>
        <end position="66"/>
    </location>
</feature>
<evidence type="ECO:0000256" key="2">
    <source>
        <dbReference type="SAM" id="Phobius"/>
    </source>
</evidence>
<dbReference type="AlphaFoldDB" id="C7NLK4"/>
<proteinExistence type="predicted"/>
<dbReference type="EMBL" id="CP001686">
    <property type="protein sequence ID" value="ACV05670.1"/>
    <property type="molecule type" value="Genomic_DNA"/>
</dbReference>
<feature type="region of interest" description="Disordered" evidence="1">
    <location>
        <begin position="1"/>
        <end position="39"/>
    </location>
</feature>
<keyword evidence="4" id="KW-1185">Reference proteome</keyword>
<protein>
    <submittedName>
        <fullName evidence="3">Uncharacterized protein</fullName>
    </submittedName>
</protein>
<reference evidence="3 4" key="1">
    <citation type="journal article" date="2009" name="Stand. Genomic Sci.">
        <title>Complete genome sequence of Kytococcus sedentarius type strain (541).</title>
        <authorList>
            <person name="Sims D."/>
            <person name="Brettin T."/>
            <person name="Detter J.C."/>
            <person name="Han C."/>
            <person name="Lapidus A."/>
            <person name="Copeland A."/>
            <person name="Glavina Del Rio T."/>
            <person name="Nolan M."/>
            <person name="Chen F."/>
            <person name="Lucas S."/>
            <person name="Tice H."/>
            <person name="Cheng J.F."/>
            <person name="Bruce D."/>
            <person name="Goodwin L."/>
            <person name="Pitluck S."/>
            <person name="Ovchinnikova G."/>
            <person name="Pati A."/>
            <person name="Ivanova N."/>
            <person name="Mavrommatis K."/>
            <person name="Chen A."/>
            <person name="Palaniappan K."/>
            <person name="D'haeseleer P."/>
            <person name="Chain P."/>
            <person name="Bristow J."/>
            <person name="Eisen J.A."/>
            <person name="Markowitz V."/>
            <person name="Hugenholtz P."/>
            <person name="Schneider S."/>
            <person name="Goker M."/>
            <person name="Pukall R."/>
            <person name="Kyrpides N.C."/>
            <person name="Klenk H.P."/>
        </authorList>
    </citation>
    <scope>NUCLEOTIDE SEQUENCE [LARGE SCALE GENOMIC DNA]</scope>
    <source>
        <strain evidence="4">ATCC 14392 / DSM 20547 / JCM 11482 / CCUG 33030 / NBRC 15357 / NCTC 11040 / CCM 314 / 541</strain>
    </source>
</reference>
<accession>C7NLK4</accession>
<name>C7NLK4_KYTSD</name>
<gene>
    <name evidence="3" type="ordered locus">Ksed_06040</name>
</gene>
<feature type="transmembrane region" description="Helical" evidence="2">
    <location>
        <begin position="78"/>
        <end position="105"/>
    </location>
</feature>
<dbReference type="STRING" id="478801.Ksed_06040"/>
<evidence type="ECO:0000313" key="3">
    <source>
        <dbReference type="EMBL" id="ACV05670.1"/>
    </source>
</evidence>
<organism evidence="3 4">
    <name type="scientific">Kytococcus sedentarius (strain ATCC 14392 / DSM 20547 / JCM 11482 / CCUG 33030 / NBRC 15357 / NCTC 11040 / CCM 314 / 541)</name>
    <name type="common">Micrococcus sedentarius</name>
    <dbReference type="NCBI Taxonomy" id="478801"/>
    <lineage>
        <taxon>Bacteria</taxon>
        <taxon>Bacillati</taxon>
        <taxon>Actinomycetota</taxon>
        <taxon>Actinomycetes</taxon>
        <taxon>Micrococcales</taxon>
        <taxon>Kytococcaceae</taxon>
        <taxon>Kytococcus</taxon>
    </lineage>
</organism>
<keyword evidence="2" id="KW-0472">Membrane</keyword>
<keyword evidence="2" id="KW-0812">Transmembrane</keyword>
<dbReference type="eggNOG" id="ENOG502ZE4V">
    <property type="taxonomic scope" value="Bacteria"/>
</dbReference>